<comment type="caution">
    <text evidence="2">The sequence shown here is derived from an EMBL/GenBank/DDBJ whole genome shotgun (WGS) entry which is preliminary data.</text>
</comment>
<dbReference type="SUPFAM" id="SSF52402">
    <property type="entry name" value="Adenine nucleotide alpha hydrolases-like"/>
    <property type="match status" value="1"/>
</dbReference>
<name>A0A1W9NWD7_UNCC3</name>
<organism evidence="2 3">
    <name type="scientific">candidate division CPR3 bacterium 4484_211</name>
    <dbReference type="NCBI Taxonomy" id="1968527"/>
    <lineage>
        <taxon>Bacteria</taxon>
        <taxon>Bacteria division CPR3</taxon>
    </lineage>
</organism>
<dbReference type="Proteomes" id="UP000192520">
    <property type="component" value="Unassembled WGS sequence"/>
</dbReference>
<dbReference type="Gene3D" id="3.40.50.620">
    <property type="entry name" value="HUPs"/>
    <property type="match status" value="1"/>
</dbReference>
<dbReference type="EMBL" id="MZGJ01000037">
    <property type="protein sequence ID" value="OQX50310.1"/>
    <property type="molecule type" value="Genomic_DNA"/>
</dbReference>
<protein>
    <recommendedName>
        <fullName evidence="1">Phosphoadenosine phosphosulphate reductase domain-containing protein</fullName>
    </recommendedName>
</protein>
<evidence type="ECO:0000313" key="3">
    <source>
        <dbReference type="Proteomes" id="UP000192520"/>
    </source>
</evidence>
<dbReference type="InterPro" id="IPR014729">
    <property type="entry name" value="Rossmann-like_a/b/a_fold"/>
</dbReference>
<dbReference type="InterPro" id="IPR050128">
    <property type="entry name" value="Sulfate_adenylyltrnsfr_sub2"/>
</dbReference>
<sequence>MQSYLNKIPDSEKTRLQNLPIEEKVSMAKEVVKAAYKQFGEKNIAVAWTGGKDSTTLLWIVKQAADELNEKLPICEFIDEGDVFPEIWEFVNEWKEKWGVRLHIY</sequence>
<evidence type="ECO:0000313" key="2">
    <source>
        <dbReference type="EMBL" id="OQX50310.1"/>
    </source>
</evidence>
<dbReference type="PANTHER" id="PTHR43196:SF1">
    <property type="entry name" value="SULFATE ADENYLYLTRANSFERASE SUBUNIT 2"/>
    <property type="match status" value="1"/>
</dbReference>
<dbReference type="STRING" id="1968527.B5M47_03930"/>
<feature type="domain" description="Phosphoadenosine phosphosulphate reductase" evidence="1">
    <location>
        <begin position="43"/>
        <end position="105"/>
    </location>
</feature>
<dbReference type="PANTHER" id="PTHR43196">
    <property type="entry name" value="SULFATE ADENYLYLTRANSFERASE SUBUNIT 2"/>
    <property type="match status" value="1"/>
</dbReference>
<reference evidence="3" key="1">
    <citation type="submission" date="2017-03" db="EMBL/GenBank/DDBJ databases">
        <title>Novel pathways for hydrocarbon cycling and metabolic interdependencies in hydrothermal sediment communities.</title>
        <authorList>
            <person name="Dombrowski N."/>
            <person name="Seitz K."/>
            <person name="Teske A."/>
            <person name="Baker B."/>
        </authorList>
    </citation>
    <scope>NUCLEOTIDE SEQUENCE [LARGE SCALE GENOMIC DNA]</scope>
</reference>
<proteinExistence type="predicted"/>
<dbReference type="AlphaFoldDB" id="A0A1W9NWD7"/>
<evidence type="ECO:0000259" key="1">
    <source>
        <dbReference type="Pfam" id="PF01507"/>
    </source>
</evidence>
<accession>A0A1W9NWD7</accession>
<dbReference type="Pfam" id="PF01507">
    <property type="entry name" value="PAPS_reduct"/>
    <property type="match status" value="1"/>
</dbReference>
<dbReference type="GO" id="GO:0003824">
    <property type="term" value="F:catalytic activity"/>
    <property type="evidence" value="ECO:0007669"/>
    <property type="project" value="InterPro"/>
</dbReference>
<feature type="non-terminal residue" evidence="2">
    <location>
        <position position="105"/>
    </location>
</feature>
<gene>
    <name evidence="2" type="ORF">B5M47_03930</name>
</gene>
<dbReference type="InterPro" id="IPR002500">
    <property type="entry name" value="PAPS_reduct_dom"/>
</dbReference>